<keyword evidence="1" id="KW-0812">Transmembrane</keyword>
<dbReference type="AlphaFoldDB" id="A0A932ENA6"/>
<evidence type="ECO:0000313" key="3">
    <source>
        <dbReference type="Proteomes" id="UP000779809"/>
    </source>
</evidence>
<dbReference type="Proteomes" id="UP000779809">
    <property type="component" value="Unassembled WGS sequence"/>
</dbReference>
<accession>A0A932ENA6</accession>
<gene>
    <name evidence="2" type="ORF">HYX28_00065</name>
</gene>
<evidence type="ECO:0000256" key="1">
    <source>
        <dbReference type="SAM" id="Phobius"/>
    </source>
</evidence>
<organism evidence="2 3">
    <name type="scientific">Candidatus Korobacter versatilis</name>
    <dbReference type="NCBI Taxonomy" id="658062"/>
    <lineage>
        <taxon>Bacteria</taxon>
        <taxon>Pseudomonadati</taxon>
        <taxon>Acidobacteriota</taxon>
        <taxon>Terriglobia</taxon>
        <taxon>Terriglobales</taxon>
        <taxon>Candidatus Korobacteraceae</taxon>
        <taxon>Candidatus Korobacter</taxon>
    </lineage>
</organism>
<keyword evidence="1" id="KW-0472">Membrane</keyword>
<reference evidence="2" key="1">
    <citation type="submission" date="2020-07" db="EMBL/GenBank/DDBJ databases">
        <title>Huge and variable diversity of episymbiotic CPR bacteria and DPANN archaea in groundwater ecosystems.</title>
        <authorList>
            <person name="He C.Y."/>
            <person name="Keren R."/>
            <person name="Whittaker M."/>
            <person name="Farag I.F."/>
            <person name="Doudna J."/>
            <person name="Cate J.H.D."/>
            <person name="Banfield J.F."/>
        </authorList>
    </citation>
    <scope>NUCLEOTIDE SEQUENCE</scope>
    <source>
        <strain evidence="2">NC_groundwater_580_Pr5_B-0.1um_64_19</strain>
    </source>
</reference>
<evidence type="ECO:0000313" key="2">
    <source>
        <dbReference type="EMBL" id="MBI2677157.1"/>
    </source>
</evidence>
<protein>
    <submittedName>
        <fullName evidence="2">Uncharacterized protein</fullName>
    </submittedName>
</protein>
<proteinExistence type="predicted"/>
<name>A0A932ENA6_9BACT</name>
<feature type="transmembrane region" description="Helical" evidence="1">
    <location>
        <begin position="15"/>
        <end position="35"/>
    </location>
</feature>
<sequence length="47" mass="4957">MNDLLHALAKVLEGMFLAGMAGSALVIVLTIAEALRVMFRAANARAD</sequence>
<comment type="caution">
    <text evidence="2">The sequence shown here is derived from an EMBL/GenBank/DDBJ whole genome shotgun (WGS) entry which is preliminary data.</text>
</comment>
<keyword evidence="1" id="KW-1133">Transmembrane helix</keyword>
<dbReference type="EMBL" id="JACPNR010000001">
    <property type="protein sequence ID" value="MBI2677157.1"/>
    <property type="molecule type" value="Genomic_DNA"/>
</dbReference>